<dbReference type="EMBL" id="HG809518">
    <property type="protein sequence ID" value="CDW61390.1"/>
    <property type="molecule type" value="Genomic_DNA"/>
</dbReference>
<feature type="compositionally biased region" description="Polar residues" evidence="1">
    <location>
        <begin position="57"/>
        <end position="70"/>
    </location>
</feature>
<dbReference type="AlphaFoldDB" id="A0A077ZRD2"/>
<accession>A0A077ZRD2</accession>
<reference evidence="2" key="2">
    <citation type="submission" date="2014-03" db="EMBL/GenBank/DDBJ databases">
        <title>The whipworm genome and dual-species transcriptomics of an intimate host-pathogen interaction.</title>
        <authorList>
            <person name="Foth B.J."/>
            <person name="Tsai I.J."/>
            <person name="Reid A.J."/>
            <person name="Bancroft A.J."/>
            <person name="Nichol S."/>
            <person name="Tracey A."/>
            <person name="Holroyd N."/>
            <person name="Cotton J.A."/>
            <person name="Stanley E.J."/>
            <person name="Zarowiecki M."/>
            <person name="Liu J.Z."/>
            <person name="Huckvale T."/>
            <person name="Cooper P.J."/>
            <person name="Grencis R.K."/>
            <person name="Berriman M."/>
        </authorList>
    </citation>
    <scope>NUCLEOTIDE SEQUENCE [LARGE SCALE GENOMIC DNA]</scope>
</reference>
<keyword evidence="3" id="KW-1185">Reference proteome</keyword>
<feature type="region of interest" description="Disordered" evidence="1">
    <location>
        <begin position="46"/>
        <end position="70"/>
    </location>
</feature>
<name>A0A077ZRD2_TRITR</name>
<organism evidence="2 3">
    <name type="scientific">Trichuris trichiura</name>
    <name type="common">Whipworm</name>
    <name type="synonym">Trichocephalus trichiurus</name>
    <dbReference type="NCBI Taxonomy" id="36087"/>
    <lineage>
        <taxon>Eukaryota</taxon>
        <taxon>Metazoa</taxon>
        <taxon>Ecdysozoa</taxon>
        <taxon>Nematoda</taxon>
        <taxon>Enoplea</taxon>
        <taxon>Dorylaimia</taxon>
        <taxon>Trichinellida</taxon>
        <taxon>Trichuridae</taxon>
        <taxon>Trichuris</taxon>
    </lineage>
</organism>
<reference evidence="2" key="1">
    <citation type="submission" date="2014-01" db="EMBL/GenBank/DDBJ databases">
        <authorList>
            <person name="Aslett M."/>
        </authorList>
    </citation>
    <scope>NUCLEOTIDE SEQUENCE</scope>
</reference>
<evidence type="ECO:0000313" key="2">
    <source>
        <dbReference type="EMBL" id="CDW61390.1"/>
    </source>
</evidence>
<feature type="non-terminal residue" evidence="2">
    <location>
        <position position="132"/>
    </location>
</feature>
<sequence length="132" mass="14225">MAEADRKNDAEGNNNVVIEAVNHLTTQLTASLTYLIDGLRKELAAARSESRELPPKQNDTSVSNTIEAQPPSTVAAIGSVDDWISGVDMSTNISSPPVPASWLADFAPAVKIEQFDGNPLHWDMFIGSFKSL</sequence>
<dbReference type="Proteomes" id="UP000030665">
    <property type="component" value="Unassembled WGS sequence"/>
</dbReference>
<evidence type="ECO:0000256" key="1">
    <source>
        <dbReference type="SAM" id="MobiDB-lite"/>
    </source>
</evidence>
<gene>
    <name evidence="2" type="ORF">TTRE_0000985001</name>
</gene>
<evidence type="ECO:0000313" key="3">
    <source>
        <dbReference type="Proteomes" id="UP000030665"/>
    </source>
</evidence>
<proteinExistence type="predicted"/>
<protein>
    <submittedName>
        <fullName evidence="2">Uncharacterized protein</fullName>
    </submittedName>
</protein>